<evidence type="ECO:0000313" key="5">
    <source>
        <dbReference type="Proteomes" id="UP000011715"/>
    </source>
</evidence>
<protein>
    <recommendedName>
        <fullName evidence="6">EF-hand domain-containing protein</fullName>
    </recommendedName>
</protein>
<reference evidence="5" key="2">
    <citation type="submission" date="2010-05" db="EMBL/GenBank/DDBJ databases">
        <title>The genome sequence of Magnaporthe poae strain ATCC 64411.</title>
        <authorList>
            <person name="Ma L.-J."/>
            <person name="Dead R."/>
            <person name="Young S."/>
            <person name="Zeng Q."/>
            <person name="Koehrsen M."/>
            <person name="Alvarado L."/>
            <person name="Berlin A."/>
            <person name="Chapman S.B."/>
            <person name="Chen Z."/>
            <person name="Freedman E."/>
            <person name="Gellesch M."/>
            <person name="Goldberg J."/>
            <person name="Griggs A."/>
            <person name="Gujja S."/>
            <person name="Heilman E.R."/>
            <person name="Heiman D."/>
            <person name="Hepburn T."/>
            <person name="Howarth C."/>
            <person name="Jen D."/>
            <person name="Larson L."/>
            <person name="Mehta T."/>
            <person name="Neiman D."/>
            <person name="Pearson M."/>
            <person name="Roberts A."/>
            <person name="Saif S."/>
            <person name="Shea T."/>
            <person name="Shenoy N."/>
            <person name="Sisk P."/>
            <person name="Stolte C."/>
            <person name="Sykes S."/>
            <person name="Walk T."/>
            <person name="White J."/>
            <person name="Yandava C."/>
            <person name="Haas B."/>
            <person name="Nusbaum C."/>
            <person name="Birren B."/>
        </authorList>
    </citation>
    <scope>NUCLEOTIDE SEQUENCE [LARGE SCALE GENOMIC DNA]</scope>
    <source>
        <strain evidence="5">ATCC 64411 / 73-15</strain>
    </source>
</reference>
<dbReference type="VEuPathDB" id="FungiDB:MAPG_11211"/>
<feature type="chain" id="PRO_5009386152" description="EF-hand domain-containing protein" evidence="2">
    <location>
        <begin position="25"/>
        <end position="196"/>
    </location>
</feature>
<proteinExistence type="predicted"/>
<dbReference type="Proteomes" id="UP000011715">
    <property type="component" value="Unassembled WGS sequence"/>
</dbReference>
<evidence type="ECO:0000313" key="3">
    <source>
        <dbReference type="EMBL" id="KLU92265.1"/>
    </source>
</evidence>
<reference evidence="4" key="4">
    <citation type="journal article" date="2015" name="G3 (Bethesda)">
        <title>Genome sequences of three phytopathogenic species of the Magnaporthaceae family of fungi.</title>
        <authorList>
            <person name="Okagaki L.H."/>
            <person name="Nunes C.C."/>
            <person name="Sailsbery J."/>
            <person name="Clay B."/>
            <person name="Brown D."/>
            <person name="John T."/>
            <person name="Oh Y."/>
            <person name="Young N."/>
            <person name="Fitzgerald M."/>
            <person name="Haas B.J."/>
            <person name="Zeng Q."/>
            <person name="Young S."/>
            <person name="Adiconis X."/>
            <person name="Fan L."/>
            <person name="Levin J.Z."/>
            <person name="Mitchell T.K."/>
            <person name="Okubara P.A."/>
            <person name="Farman M.L."/>
            <person name="Kohn L.M."/>
            <person name="Birren B."/>
            <person name="Ma L.-J."/>
            <person name="Dean R.A."/>
        </authorList>
    </citation>
    <scope>NUCLEOTIDE SEQUENCE</scope>
    <source>
        <strain evidence="4">ATCC 64411 / 73-15</strain>
    </source>
</reference>
<feature type="region of interest" description="Disordered" evidence="1">
    <location>
        <begin position="70"/>
        <end position="91"/>
    </location>
</feature>
<evidence type="ECO:0000256" key="1">
    <source>
        <dbReference type="SAM" id="MobiDB-lite"/>
    </source>
</evidence>
<reference evidence="4" key="5">
    <citation type="submission" date="2015-06" db="UniProtKB">
        <authorList>
            <consortium name="EnsemblFungi"/>
        </authorList>
    </citation>
    <scope>IDENTIFICATION</scope>
    <source>
        <strain evidence="4">ATCC 64411</strain>
    </source>
</reference>
<keyword evidence="2" id="KW-0732">Signal</keyword>
<keyword evidence="5" id="KW-1185">Reference proteome</keyword>
<feature type="signal peptide" evidence="2">
    <location>
        <begin position="1"/>
        <end position="24"/>
    </location>
</feature>
<evidence type="ECO:0000256" key="2">
    <source>
        <dbReference type="SAM" id="SignalP"/>
    </source>
</evidence>
<evidence type="ECO:0008006" key="6">
    <source>
        <dbReference type="Google" id="ProtNLM"/>
    </source>
</evidence>
<sequence length="196" mass="21141">MYFSTSSATTALVAVLLATQAAVAAQGRNPREPKLVKACAQVSGRCIAPSGPIEGHEVIKRFDKNSPGYIPRDPLPAHLRPHTDKPRRAGKPKVYKACAQVSGRCYYSSGIVEAHAMVKRFDKHSPSWIQTDAPIVKRLDKDSTGRGRIPHGLRPHLGQPQIVKSKVKVCAQVSGRCYGPDKRSTDVAGDADAPLA</sequence>
<dbReference type="EMBL" id="ADBL01002759">
    <property type="status" value="NOT_ANNOTATED_CDS"/>
    <property type="molecule type" value="Genomic_DNA"/>
</dbReference>
<accession>A0A0C4EEN7</accession>
<name>A0A0C4EEN7_MAGP6</name>
<dbReference type="EnsemblFungi" id="MAPG_11211T0">
    <property type="protein sequence ID" value="MAPG_11211T0"/>
    <property type="gene ID" value="MAPG_11211"/>
</dbReference>
<reference evidence="3" key="1">
    <citation type="submission" date="2010-05" db="EMBL/GenBank/DDBJ databases">
        <title>The Genome Sequence of Magnaporthe poae strain ATCC 64411.</title>
        <authorList>
            <consortium name="The Broad Institute Genome Sequencing Platform"/>
            <consortium name="Broad Institute Genome Sequencing Center for Infectious Disease"/>
            <person name="Ma L.-J."/>
            <person name="Dead R."/>
            <person name="Young S."/>
            <person name="Zeng Q."/>
            <person name="Koehrsen M."/>
            <person name="Alvarado L."/>
            <person name="Berlin A."/>
            <person name="Chapman S.B."/>
            <person name="Chen Z."/>
            <person name="Freedman E."/>
            <person name="Gellesch M."/>
            <person name="Goldberg J."/>
            <person name="Griggs A."/>
            <person name="Gujja S."/>
            <person name="Heilman E.R."/>
            <person name="Heiman D."/>
            <person name="Hepburn T."/>
            <person name="Howarth C."/>
            <person name="Jen D."/>
            <person name="Larson L."/>
            <person name="Mehta T."/>
            <person name="Neiman D."/>
            <person name="Pearson M."/>
            <person name="Roberts A."/>
            <person name="Saif S."/>
            <person name="Shea T."/>
            <person name="Shenoy N."/>
            <person name="Sisk P."/>
            <person name="Stolte C."/>
            <person name="Sykes S."/>
            <person name="Walk T."/>
            <person name="White J."/>
            <person name="Yandava C."/>
            <person name="Haas B."/>
            <person name="Nusbaum C."/>
            <person name="Birren B."/>
        </authorList>
    </citation>
    <scope>NUCLEOTIDE SEQUENCE</scope>
    <source>
        <strain evidence="3">ATCC 64411</strain>
    </source>
</reference>
<gene>
    <name evidence="3" type="ORF">MAPG_11211</name>
</gene>
<dbReference type="EMBL" id="GL876979">
    <property type="protein sequence ID" value="KLU92265.1"/>
    <property type="molecule type" value="Genomic_DNA"/>
</dbReference>
<organism evidence="4 5">
    <name type="scientific">Magnaporthiopsis poae (strain ATCC 64411 / 73-15)</name>
    <name type="common">Kentucky bluegrass fungus</name>
    <name type="synonym">Magnaporthe poae</name>
    <dbReference type="NCBI Taxonomy" id="644358"/>
    <lineage>
        <taxon>Eukaryota</taxon>
        <taxon>Fungi</taxon>
        <taxon>Dikarya</taxon>
        <taxon>Ascomycota</taxon>
        <taxon>Pezizomycotina</taxon>
        <taxon>Sordariomycetes</taxon>
        <taxon>Sordariomycetidae</taxon>
        <taxon>Magnaporthales</taxon>
        <taxon>Magnaporthaceae</taxon>
        <taxon>Magnaporthiopsis</taxon>
    </lineage>
</organism>
<evidence type="ECO:0000313" key="4">
    <source>
        <dbReference type="EnsemblFungi" id="MAPG_11211T0"/>
    </source>
</evidence>
<dbReference type="AlphaFoldDB" id="A0A0C4EEN7"/>
<reference evidence="3" key="3">
    <citation type="submission" date="2011-03" db="EMBL/GenBank/DDBJ databases">
        <title>Annotation of Magnaporthe poae ATCC 64411.</title>
        <authorList>
            <person name="Ma L.-J."/>
            <person name="Dead R."/>
            <person name="Young S.K."/>
            <person name="Zeng Q."/>
            <person name="Gargeya S."/>
            <person name="Fitzgerald M."/>
            <person name="Haas B."/>
            <person name="Abouelleil A."/>
            <person name="Alvarado L."/>
            <person name="Arachchi H.M."/>
            <person name="Berlin A."/>
            <person name="Brown A."/>
            <person name="Chapman S.B."/>
            <person name="Chen Z."/>
            <person name="Dunbar C."/>
            <person name="Freedman E."/>
            <person name="Gearin G."/>
            <person name="Gellesch M."/>
            <person name="Goldberg J."/>
            <person name="Griggs A."/>
            <person name="Gujja S."/>
            <person name="Heiman D."/>
            <person name="Howarth C."/>
            <person name="Larson L."/>
            <person name="Lui A."/>
            <person name="MacDonald P.J.P."/>
            <person name="Mehta T."/>
            <person name="Montmayeur A."/>
            <person name="Murphy C."/>
            <person name="Neiman D."/>
            <person name="Pearson M."/>
            <person name="Priest M."/>
            <person name="Roberts A."/>
            <person name="Saif S."/>
            <person name="Shea T."/>
            <person name="Shenoy N."/>
            <person name="Sisk P."/>
            <person name="Stolte C."/>
            <person name="Sykes S."/>
            <person name="Yandava C."/>
            <person name="Wortman J."/>
            <person name="Nusbaum C."/>
            <person name="Birren B."/>
        </authorList>
    </citation>
    <scope>NUCLEOTIDE SEQUENCE</scope>
    <source>
        <strain evidence="3">ATCC 64411</strain>
    </source>
</reference>